<sequence length="404" mass="45674">MVNTRGNAGFGSNRGKARTDHVVQRQGKKYSKSKSARETPSGEPIPLQIILPQIGTPEVPQVNEGTILYLPWRDDVVQGEPNPGHGDQIQPEQSVVGAGGSRHVPPIMPDTGKPRNPSSYLLKMVGSMNTLVRPAGYSDRKWQMMPIILKMRILVVREGVVGGSRKKRRLRNQGVLVRHDVEKDPPVVNLGDEGVVVDSPRVNQDDDDVVVIFHTTSKTMKRTNTSVAFLEKKRVALVAGEMRLRLLRRQKRVSTTPKKNKWVIIFEPKRTVGDDKFIPDDEENESEDEEVAKILKERSRGKLKKNDNMNRVNNRWIAKDVPNLPTDGVEFNSEKKEARWKFICARNILPERTNKEITGATMKLGDIIKDLTGNTLTAWPIKCFDREVLEDFDEDVHNASYYFG</sequence>
<evidence type="ECO:0000313" key="2">
    <source>
        <dbReference type="EMBL" id="GAA0152264.1"/>
    </source>
</evidence>
<protein>
    <submittedName>
        <fullName evidence="2">Uncharacterized protein</fullName>
    </submittedName>
</protein>
<dbReference type="EMBL" id="BAABME010001949">
    <property type="protein sequence ID" value="GAA0152264.1"/>
    <property type="molecule type" value="Genomic_DNA"/>
</dbReference>
<feature type="region of interest" description="Disordered" evidence="1">
    <location>
        <begin position="1"/>
        <end position="44"/>
    </location>
</feature>
<comment type="caution">
    <text evidence="2">The sequence shown here is derived from an EMBL/GenBank/DDBJ whole genome shotgun (WGS) entry which is preliminary data.</text>
</comment>
<gene>
    <name evidence="2" type="ORF">LIER_10784</name>
</gene>
<accession>A0AAV3PKM9</accession>
<keyword evidence="3" id="KW-1185">Reference proteome</keyword>
<name>A0AAV3PKM9_LITER</name>
<evidence type="ECO:0000256" key="1">
    <source>
        <dbReference type="SAM" id="MobiDB-lite"/>
    </source>
</evidence>
<organism evidence="2 3">
    <name type="scientific">Lithospermum erythrorhizon</name>
    <name type="common">Purple gromwell</name>
    <name type="synonym">Lithospermum officinale var. erythrorhizon</name>
    <dbReference type="NCBI Taxonomy" id="34254"/>
    <lineage>
        <taxon>Eukaryota</taxon>
        <taxon>Viridiplantae</taxon>
        <taxon>Streptophyta</taxon>
        <taxon>Embryophyta</taxon>
        <taxon>Tracheophyta</taxon>
        <taxon>Spermatophyta</taxon>
        <taxon>Magnoliopsida</taxon>
        <taxon>eudicotyledons</taxon>
        <taxon>Gunneridae</taxon>
        <taxon>Pentapetalae</taxon>
        <taxon>asterids</taxon>
        <taxon>lamiids</taxon>
        <taxon>Boraginales</taxon>
        <taxon>Boraginaceae</taxon>
        <taxon>Boraginoideae</taxon>
        <taxon>Lithospermeae</taxon>
        <taxon>Lithospermum</taxon>
    </lineage>
</organism>
<reference evidence="2 3" key="1">
    <citation type="submission" date="2024-01" db="EMBL/GenBank/DDBJ databases">
        <title>The complete chloroplast genome sequence of Lithospermum erythrorhizon: insights into the phylogenetic relationship among Boraginaceae species and the maternal lineages of purple gromwells.</title>
        <authorList>
            <person name="Okada T."/>
            <person name="Watanabe K."/>
        </authorList>
    </citation>
    <scope>NUCLEOTIDE SEQUENCE [LARGE SCALE GENOMIC DNA]</scope>
</reference>
<evidence type="ECO:0000313" key="3">
    <source>
        <dbReference type="Proteomes" id="UP001454036"/>
    </source>
</evidence>
<dbReference type="AlphaFoldDB" id="A0AAV3PKM9"/>
<proteinExistence type="predicted"/>
<dbReference type="Proteomes" id="UP001454036">
    <property type="component" value="Unassembled WGS sequence"/>
</dbReference>